<proteinExistence type="predicted"/>
<keyword evidence="2" id="KW-0805">Transcription regulation</keyword>
<dbReference type="InterPro" id="IPR010982">
    <property type="entry name" value="Lambda_DNA-bd_dom_sf"/>
</dbReference>
<dbReference type="GO" id="GO:0003700">
    <property type="term" value="F:DNA-binding transcription factor activity"/>
    <property type="evidence" value="ECO:0007669"/>
    <property type="project" value="TreeGrafter"/>
</dbReference>
<keyword evidence="3" id="KW-0238">DNA-binding</keyword>
<dbReference type="InterPro" id="IPR000843">
    <property type="entry name" value="HTH_LacI"/>
</dbReference>
<dbReference type="Gene3D" id="1.10.260.40">
    <property type="entry name" value="lambda repressor-like DNA-binding domains"/>
    <property type="match status" value="1"/>
</dbReference>
<keyword evidence="1" id="KW-0678">Repressor</keyword>
<keyword evidence="7" id="KW-1185">Reference proteome</keyword>
<evidence type="ECO:0000256" key="3">
    <source>
        <dbReference type="ARBA" id="ARBA00023125"/>
    </source>
</evidence>
<name>A0A6S7AY09_9BURK</name>
<evidence type="ECO:0000256" key="1">
    <source>
        <dbReference type="ARBA" id="ARBA00022491"/>
    </source>
</evidence>
<dbReference type="SUPFAM" id="SSF53822">
    <property type="entry name" value="Periplasmic binding protein-like I"/>
    <property type="match status" value="1"/>
</dbReference>
<dbReference type="GO" id="GO:0000976">
    <property type="term" value="F:transcription cis-regulatory region binding"/>
    <property type="evidence" value="ECO:0007669"/>
    <property type="project" value="TreeGrafter"/>
</dbReference>
<dbReference type="EMBL" id="CADIKM010000004">
    <property type="protein sequence ID" value="CAB3781344.1"/>
    <property type="molecule type" value="Genomic_DNA"/>
</dbReference>
<reference evidence="6 7" key="1">
    <citation type="submission" date="2020-04" db="EMBL/GenBank/DDBJ databases">
        <authorList>
            <person name="De Canck E."/>
        </authorList>
    </citation>
    <scope>NUCLEOTIDE SEQUENCE [LARGE SCALE GENOMIC DNA]</scope>
    <source>
        <strain evidence="6 7">LMG 28138</strain>
    </source>
</reference>
<dbReference type="Pfam" id="PF00356">
    <property type="entry name" value="LacI"/>
    <property type="match status" value="1"/>
</dbReference>
<dbReference type="Proteomes" id="UP000494115">
    <property type="component" value="Unassembled WGS sequence"/>
</dbReference>
<accession>A0A6S7AY09</accession>
<dbReference type="RefSeq" id="WP_175103723.1">
    <property type="nucleotide sequence ID" value="NZ_CADIKM010000004.1"/>
</dbReference>
<dbReference type="InterPro" id="IPR028082">
    <property type="entry name" value="Peripla_BP_I"/>
</dbReference>
<dbReference type="PROSITE" id="PS50932">
    <property type="entry name" value="HTH_LACI_2"/>
    <property type="match status" value="1"/>
</dbReference>
<dbReference type="PANTHER" id="PTHR30146">
    <property type="entry name" value="LACI-RELATED TRANSCRIPTIONAL REPRESSOR"/>
    <property type="match status" value="1"/>
</dbReference>
<evidence type="ECO:0000313" key="6">
    <source>
        <dbReference type="EMBL" id="CAB3781344.1"/>
    </source>
</evidence>
<gene>
    <name evidence="6" type="primary">exuR_1</name>
    <name evidence="6" type="ORF">LMG28138_01182</name>
</gene>
<dbReference type="Pfam" id="PF13377">
    <property type="entry name" value="Peripla_BP_3"/>
    <property type="match status" value="1"/>
</dbReference>
<evidence type="ECO:0000313" key="7">
    <source>
        <dbReference type="Proteomes" id="UP000494115"/>
    </source>
</evidence>
<keyword evidence="4" id="KW-0804">Transcription</keyword>
<dbReference type="InterPro" id="IPR046335">
    <property type="entry name" value="LacI/GalR-like_sensor"/>
</dbReference>
<dbReference type="Gene3D" id="3.40.50.2300">
    <property type="match status" value="2"/>
</dbReference>
<protein>
    <submittedName>
        <fullName evidence="6">Putative HTH-type transcriptional repressor ExuR</fullName>
    </submittedName>
</protein>
<dbReference type="CDD" id="cd06278">
    <property type="entry name" value="PBP1_LacI-like"/>
    <property type="match status" value="1"/>
</dbReference>
<sequence>MTDGAPGRRPATAHEVAKLAGVSQSAVSRVFTPGASVAPATRERVVAAASQLGYRPNLVARSLITRRSNLIGVVVPGNGNPFYQRALEALSVAFAKLGYGVLLFTTDPLANSDPILDDVLRYRVDALVLISTSLSSRFAEECVQVGLPVVMFNRKTDSNAASSVTGENRLGAELIAEFLLAAKHRRYAYVAGLEQSSTSRDREEGFMECLARHNVKHVERQVGHYSASGAEKAVRALLGSKQPPDAIFCANDHMALAAISVARAEFGLQLGSDVSIVGFDNIDMGSWPLFSLTTYSQPVGSMVERTVDIVARQLAGDAALSVQEVTCGQLIVRDSARKPKSGLSTQDGNCIWTLPQTASRAG</sequence>
<dbReference type="SUPFAM" id="SSF47413">
    <property type="entry name" value="lambda repressor-like DNA-binding domains"/>
    <property type="match status" value="1"/>
</dbReference>
<evidence type="ECO:0000259" key="5">
    <source>
        <dbReference type="PROSITE" id="PS50932"/>
    </source>
</evidence>
<evidence type="ECO:0000256" key="2">
    <source>
        <dbReference type="ARBA" id="ARBA00023015"/>
    </source>
</evidence>
<dbReference type="SMART" id="SM00354">
    <property type="entry name" value="HTH_LACI"/>
    <property type="match status" value="1"/>
</dbReference>
<organism evidence="6 7">
    <name type="scientific">Pararobbsia alpina</name>
    <dbReference type="NCBI Taxonomy" id="621374"/>
    <lineage>
        <taxon>Bacteria</taxon>
        <taxon>Pseudomonadati</taxon>
        <taxon>Pseudomonadota</taxon>
        <taxon>Betaproteobacteria</taxon>
        <taxon>Burkholderiales</taxon>
        <taxon>Burkholderiaceae</taxon>
        <taxon>Pararobbsia</taxon>
    </lineage>
</organism>
<dbReference type="AlphaFoldDB" id="A0A6S7AY09"/>
<evidence type="ECO:0000256" key="4">
    <source>
        <dbReference type="ARBA" id="ARBA00023163"/>
    </source>
</evidence>
<dbReference type="PANTHER" id="PTHR30146:SF95">
    <property type="entry name" value="RIBOSE OPERON REPRESSOR"/>
    <property type="match status" value="1"/>
</dbReference>
<feature type="domain" description="HTH lacI-type" evidence="5">
    <location>
        <begin position="11"/>
        <end position="65"/>
    </location>
</feature>
<dbReference type="CDD" id="cd01392">
    <property type="entry name" value="HTH_LacI"/>
    <property type="match status" value="1"/>
</dbReference>